<gene>
    <name evidence="3" type="ORF">LFYK43_14160</name>
</gene>
<dbReference type="OrthoDB" id="9805141at2"/>
<dbReference type="SUPFAM" id="SSF52540">
    <property type="entry name" value="P-loop containing nucleoside triphosphate hydrolases"/>
    <property type="match status" value="1"/>
</dbReference>
<dbReference type="CDD" id="cd01125">
    <property type="entry name" value="RepA_RSF1010_like"/>
    <property type="match status" value="1"/>
</dbReference>
<evidence type="ECO:0000256" key="1">
    <source>
        <dbReference type="SAM" id="MobiDB-lite"/>
    </source>
</evidence>
<evidence type="ECO:0000313" key="3">
    <source>
        <dbReference type="EMBL" id="GBG94957.1"/>
    </source>
</evidence>
<dbReference type="SMART" id="SM00382">
    <property type="entry name" value="AAA"/>
    <property type="match status" value="1"/>
</dbReference>
<accession>A0A401ITY4</accession>
<protein>
    <recommendedName>
        <fullName evidence="2">AAA+ ATPase domain-containing protein</fullName>
    </recommendedName>
</protein>
<reference evidence="4" key="1">
    <citation type="journal article" date="2019" name="Int. J. Syst. Evol. Microbiol.">
        <title>Lactobacillus salitolerans sp. nov., a novel lactic acid bacterium isolated from spent mushroom substrates.</title>
        <authorList>
            <person name="Tohno M."/>
            <person name="Tanizawa Y."/>
            <person name="Kojima Y."/>
            <person name="Sakamoto M."/>
            <person name="Nakamura Y."/>
            <person name="Ohkuma M."/>
            <person name="Kobayashi H."/>
        </authorList>
    </citation>
    <scope>NUCLEOTIDE SEQUENCE [LARGE SCALE GENOMIC DNA]</scope>
    <source>
        <strain evidence="4">YK43</strain>
    </source>
</reference>
<dbReference type="InterPro" id="IPR027417">
    <property type="entry name" value="P-loop_NTPase"/>
</dbReference>
<dbReference type="Proteomes" id="UP000286848">
    <property type="component" value="Unassembled WGS sequence"/>
</dbReference>
<dbReference type="GO" id="GO:0016817">
    <property type="term" value="F:hydrolase activity, acting on acid anhydrides"/>
    <property type="evidence" value="ECO:0007669"/>
    <property type="project" value="InterPro"/>
</dbReference>
<dbReference type="InterPro" id="IPR038724">
    <property type="entry name" value="RepA"/>
</dbReference>
<evidence type="ECO:0000259" key="2">
    <source>
        <dbReference type="SMART" id="SM00382"/>
    </source>
</evidence>
<name>A0A401ITY4_9LACO</name>
<sequence length="759" mass="85954">MVEQSKFDLIPLLDYIDPGSLDYQTWTDVGMALKEEGYSVSDWDRWSAQDGSRYHPGECEKKWNTFKGTGSPVTGATITQLAKEGGWHSDYDPDDDTQLGWGDSFVAQAPTKGYRLLDSSWLEGTKIEKPKVWHPAEQIIEYLQTLFDPGEIIGFSNNPWAKTSNEGEIEKWLPNEGIYTMTSGEIIDALRRNNGDVGSVMGDPNPEAGAWVRINPLDGKGVKNDNVVDYRYALVESDKGELEKQNEILHRLELPIATLTYSGNKSIHAIVKVNSQNYEQYKQRVDYLFKVMESNGLSVDKQNKNPSRLSRLPGFQRGQEKQFLIDTNIGQDTWEEWEEYIEDLNDNLPDLENMSDLFDDEIKLAPELIHGMLRQGHKLLISGPSKAGKSFALIQLAISIAEGWKWFGFPCEQGKVLYVNLELDARSAKKRFVDIYNTIGRGHENVNNIDVWNLRGKTSPMDKLAPKLIRKAQKIGYMAVIIDPIYKVLTGDENSAHEMANFTNQFDKIATELGCAVIYCHHHSKGSQGGKNSMDRSSGSGVFARDPDAILDLIELPAGEDRYNQLKREAICGVYNKAIKHFNPSYDKVGLDDQFSEKQMVIHLHQAIDSLPQAEQIRAFIDQQKDIVVEQVEHETAWRLEGTLREFAGFKPINAWFKYPVHVLDESLADIELEDSSSSKKKWKQGVQKNNQSRSEKAKQDLEEAFNVISDHGNAVDLNQIANYLEVTKKTVYGRVKKHEGFHVVDGMVKKTNVNDNQK</sequence>
<proteinExistence type="predicted"/>
<organism evidence="3 4">
    <name type="scientific">Ligilactobacillus salitolerans</name>
    <dbReference type="NCBI Taxonomy" id="1808352"/>
    <lineage>
        <taxon>Bacteria</taxon>
        <taxon>Bacillati</taxon>
        <taxon>Bacillota</taxon>
        <taxon>Bacilli</taxon>
        <taxon>Lactobacillales</taxon>
        <taxon>Lactobacillaceae</taxon>
        <taxon>Ligilactobacillus</taxon>
    </lineage>
</organism>
<dbReference type="Pfam" id="PF13481">
    <property type="entry name" value="AAA_25"/>
    <property type="match status" value="1"/>
</dbReference>
<dbReference type="EMBL" id="BFFP01000022">
    <property type="protein sequence ID" value="GBG94957.1"/>
    <property type="molecule type" value="Genomic_DNA"/>
</dbReference>
<comment type="caution">
    <text evidence="3">The sequence shown here is derived from an EMBL/GenBank/DDBJ whole genome shotgun (WGS) entry which is preliminary data.</text>
</comment>
<evidence type="ECO:0000313" key="4">
    <source>
        <dbReference type="Proteomes" id="UP000286848"/>
    </source>
</evidence>
<feature type="domain" description="AAA+ ATPase" evidence="2">
    <location>
        <begin position="375"/>
        <end position="560"/>
    </location>
</feature>
<dbReference type="Gene3D" id="3.40.50.300">
    <property type="entry name" value="P-loop containing nucleotide triphosphate hydrolases"/>
    <property type="match status" value="1"/>
</dbReference>
<feature type="region of interest" description="Disordered" evidence="1">
    <location>
        <begin position="679"/>
        <end position="699"/>
    </location>
</feature>
<dbReference type="Pfam" id="PF08707">
    <property type="entry name" value="PriCT_2"/>
    <property type="match status" value="1"/>
</dbReference>
<dbReference type="RefSeq" id="WP_124976838.1">
    <property type="nucleotide sequence ID" value="NZ_BFFP01000022.1"/>
</dbReference>
<dbReference type="AlphaFoldDB" id="A0A401ITY4"/>
<dbReference type="InterPro" id="IPR003593">
    <property type="entry name" value="AAA+_ATPase"/>
</dbReference>
<keyword evidence="4" id="KW-1185">Reference proteome</keyword>
<dbReference type="InterPro" id="IPR014819">
    <property type="entry name" value="PriCT_2"/>
</dbReference>